<dbReference type="KEGG" id="seds:AAY24_05370"/>
<evidence type="ECO:0000256" key="1">
    <source>
        <dbReference type="ARBA" id="ARBA00022722"/>
    </source>
</evidence>
<dbReference type="Gene3D" id="3.40.50.10930">
    <property type="match status" value="1"/>
</dbReference>
<evidence type="ECO:0000256" key="2">
    <source>
        <dbReference type="ARBA" id="ARBA00022741"/>
    </source>
</evidence>
<dbReference type="InterPro" id="IPR011335">
    <property type="entry name" value="Restrct_endonuc-II-like"/>
</dbReference>
<keyword evidence="1 10" id="KW-0540">Nuclease</keyword>
<organism evidence="12 13">
    <name type="scientific">Sedimenticola thiotaurini</name>
    <dbReference type="NCBI Taxonomy" id="1543721"/>
    <lineage>
        <taxon>Bacteria</taxon>
        <taxon>Pseudomonadati</taxon>
        <taxon>Pseudomonadota</taxon>
        <taxon>Gammaproteobacteria</taxon>
        <taxon>Chromatiales</taxon>
        <taxon>Sedimenticolaceae</taxon>
        <taxon>Sedimenticola</taxon>
    </lineage>
</organism>
<evidence type="ECO:0000256" key="10">
    <source>
        <dbReference type="HAMAP-Rule" id="MF_01486"/>
    </source>
</evidence>
<dbReference type="PIRSF" id="PIRSF000980">
    <property type="entry name" value="RecC"/>
    <property type="match status" value="1"/>
</dbReference>
<comment type="miscellaneous">
    <text evidence="10">In the RecBCD complex, RecB has a slow 3'-5' helicase, an exonuclease activity and loads RecA onto ssDNA, RecD has a fast 5'-3' helicase activity, while RecC stimulates the ATPase and processivity of the RecB helicase and contributes to recognition of the Chi site.</text>
</comment>
<evidence type="ECO:0000256" key="9">
    <source>
        <dbReference type="ARBA" id="ARBA00023204"/>
    </source>
</evidence>
<keyword evidence="9 10" id="KW-0234">DNA repair</keyword>
<evidence type="ECO:0000256" key="8">
    <source>
        <dbReference type="ARBA" id="ARBA00023125"/>
    </source>
</evidence>
<dbReference type="PANTHER" id="PTHR30591">
    <property type="entry name" value="RECBCD ENZYME SUBUNIT RECC"/>
    <property type="match status" value="1"/>
</dbReference>
<dbReference type="GO" id="GO:0003677">
    <property type="term" value="F:DNA binding"/>
    <property type="evidence" value="ECO:0007669"/>
    <property type="project" value="UniProtKB-UniRule"/>
</dbReference>
<dbReference type="GO" id="GO:0003678">
    <property type="term" value="F:DNA helicase activity"/>
    <property type="evidence" value="ECO:0007669"/>
    <property type="project" value="UniProtKB-UniRule"/>
</dbReference>
<proteinExistence type="inferred from homology"/>
<dbReference type="GO" id="GO:0000724">
    <property type="term" value="P:double-strand break repair via homologous recombination"/>
    <property type="evidence" value="ECO:0007669"/>
    <property type="project" value="UniProtKB-UniRule"/>
</dbReference>
<dbReference type="PATRIC" id="fig|1543721.4.peg.1112"/>
<dbReference type="SUPFAM" id="SSF52540">
    <property type="entry name" value="P-loop containing nucleoside triphosphate hydrolases"/>
    <property type="match status" value="2"/>
</dbReference>
<keyword evidence="3 10" id="KW-0227">DNA damage</keyword>
<keyword evidence="7 10" id="KW-0067">ATP-binding</keyword>
<reference evidence="12 13" key="1">
    <citation type="journal article" date="2015" name="Genome Announc.">
        <title>Complete Genome Sequence of Sedimenticola thiotaurini Strain SIP-G1, a Polyphosphate- and Polyhydroxyalkanoate-Accumulating Sulfur-Oxidizing Gammaproteobacterium Isolated from Salt Marsh Sediments.</title>
        <authorList>
            <person name="Flood B.E."/>
            <person name="Jones D.S."/>
            <person name="Bailey J.V."/>
        </authorList>
    </citation>
    <scope>NUCLEOTIDE SEQUENCE [LARGE SCALE GENOMIC DNA]</scope>
    <source>
        <strain evidence="12 13">SIP-G1</strain>
    </source>
</reference>
<evidence type="ECO:0000259" key="11">
    <source>
        <dbReference type="Pfam" id="PF17946"/>
    </source>
</evidence>
<name>A0A0F7JYX9_9GAMM</name>
<feature type="domain" description="RecC C-terminal" evidence="11">
    <location>
        <begin position="784"/>
        <end position="1005"/>
    </location>
</feature>
<evidence type="ECO:0000256" key="3">
    <source>
        <dbReference type="ARBA" id="ARBA00022763"/>
    </source>
</evidence>
<comment type="similarity">
    <text evidence="10">Belongs to the RecC family.</text>
</comment>
<dbReference type="Pfam" id="PF17946">
    <property type="entry name" value="RecC_C"/>
    <property type="match status" value="1"/>
</dbReference>
<accession>A0A0F7JYX9</accession>
<dbReference type="Gene3D" id="1.10.10.990">
    <property type="match status" value="1"/>
</dbReference>
<dbReference type="EMBL" id="CP011412">
    <property type="protein sequence ID" value="AKH19873.1"/>
    <property type="molecule type" value="Genomic_DNA"/>
</dbReference>
<evidence type="ECO:0000256" key="4">
    <source>
        <dbReference type="ARBA" id="ARBA00022801"/>
    </source>
</evidence>
<evidence type="ECO:0000313" key="12">
    <source>
        <dbReference type="EMBL" id="AKH19873.1"/>
    </source>
</evidence>
<dbReference type="AlphaFoldDB" id="A0A0F7JYX9"/>
<dbReference type="InterPro" id="IPR027417">
    <property type="entry name" value="P-loop_NTPase"/>
</dbReference>
<dbReference type="Gene3D" id="3.40.50.300">
    <property type="entry name" value="P-loop containing nucleotide triphosphate hydrolases"/>
    <property type="match status" value="2"/>
</dbReference>
<dbReference type="GO" id="GO:0008854">
    <property type="term" value="F:exodeoxyribonuclease V activity"/>
    <property type="evidence" value="ECO:0007669"/>
    <property type="project" value="InterPro"/>
</dbReference>
<keyword evidence="8 10" id="KW-0238">DNA-binding</keyword>
<evidence type="ECO:0000256" key="6">
    <source>
        <dbReference type="ARBA" id="ARBA00022839"/>
    </source>
</evidence>
<dbReference type="Proteomes" id="UP000034410">
    <property type="component" value="Chromosome"/>
</dbReference>
<sequence>MLHLYHSNRLEQLTDLLADTLRQPLADPLATETIVVQHPGMGRWLSLQLARRLSVCANVTFPLPAGFIWQLLRQLLDDVPEVDGFKPELMQWWLFERLAQSLPTEGFEPLHRYLESDDELSRFQLAGEIANCFDQYLVYRPDWITRWQQGRSAMPDDHWQAALWRDLVASQSAEHWVDLQQRLARMVEHGSIDPQRLPERISLFALNALSPGYLEILQLAGRWLDIHLFILNPTEGYWMDLVSEEERGRRALESTDQGLYLEVGNPLLASMGGQGSDFLASLLNYDPGATEAFIEPSGESLLHRLQRDILHAAEMDEWPDDAPVHGEDRSLQFHLCHSPMREVEVLHDQLLALLADDETLQPSDILVMTPDMDSYAPYIEAVFGESVGRTHIPYTLSDRSQIAETPVVSLFMQLLAQPGGRYPVDEIFALLEQPILHRRFGLTAADLPRIRQWLETVVIRWGRDGSERAALGLPLCGQNSWQQGLDRLLLGYALPGDDEQLFQDLLPCDAVEGSDAQLLAGLYSFVTALFELEPLLREDASPADWVVRLNSLIDRFFEPDEAESRLVQLLRSSVARLAETAALAGYSGMLSRDLLIAQLQDQLAAPSGGRFLGGGVSFCALTPMRALPFRVICMIGMNDGSFPRERRPVGFDLMAGNRRQGDRSRRADDRYLFLETLISARDLLYFSYVARDIRDNTPLPPSVLVSELMDYLDDRYGTDQPGSLSQELSVCHPLQPFNPRYFVPDTGLFSFDTANCQGAKALLAPTGQPGRFIRQPLGEPEEQWRQVELTQLIRFYDNPVRYLLSARLGITIAYEQAGMESRDPFELDYFQRSDLFQRLVQRALQGGDPAQQLSVERARGILPHGTHGEVHFERLAERARQWADQLQPLYPAETRVISVDFHHQALRLVGRLEQVSADGLLGYSLEKIPDRQLLALWIRHLVLNVAAPEGVAPTTRWLGGEGLVTLHPVVDAEARLGELLDLYWQGLQWPLPLFARSARAYANALAEDKPRETGLKRARDRWFGGYQGYAEYDNPYYRLAFPDGEVLDERFEAVSEQVFLPLLLAMEVS</sequence>
<keyword evidence="2 10" id="KW-0547">Nucleotide-binding</keyword>
<dbReference type="PANTHER" id="PTHR30591:SF1">
    <property type="entry name" value="RECBCD ENZYME SUBUNIT RECC"/>
    <property type="match status" value="1"/>
</dbReference>
<evidence type="ECO:0000256" key="5">
    <source>
        <dbReference type="ARBA" id="ARBA00022806"/>
    </source>
</evidence>
<dbReference type="InterPro" id="IPR013986">
    <property type="entry name" value="DExx_box_DNA_helicase_dom_sf"/>
</dbReference>
<dbReference type="RefSeq" id="WP_046858809.1">
    <property type="nucleotide sequence ID" value="NZ_CP011412.1"/>
</dbReference>
<protein>
    <recommendedName>
        <fullName evidence="10">RecBCD enzyme subunit RecC</fullName>
    </recommendedName>
    <alternativeName>
        <fullName evidence="10">Exonuclease V subunit RecC</fullName>
        <shortName evidence="10">ExoV subunit RecC</shortName>
    </alternativeName>
    <alternativeName>
        <fullName evidence="10">Helicase/nuclease RecBCD subunit RecC</fullName>
    </alternativeName>
</protein>
<dbReference type="InterPro" id="IPR041500">
    <property type="entry name" value="RecC_C"/>
</dbReference>
<comment type="function">
    <text evidence="10">A helicase/nuclease that prepares dsDNA breaks (DSB) for recombinational DNA repair. Binds to DSBs and unwinds DNA via a highly rapid and processive ATP-dependent bidirectional helicase activity. Unwinds dsDNA until it encounters a Chi (crossover hotspot instigator) sequence from the 3' direction. Cuts ssDNA a few nucleotides 3' to the Chi site. The properties and activities of the enzyme are changed at Chi. The Chi-altered holoenzyme produces a long 3'-ssDNA overhang and facilitates RecA-binding to the ssDNA for homologous DNA recombination and repair. Holoenzyme degrades any linearized DNA that is unable to undergo homologous recombination. In the holoenzyme this subunit recognizes the wild-type Chi sequence, and when added to isolated RecB increases its ATP-dependent helicase processivity.</text>
</comment>
<keyword evidence="13" id="KW-1185">Reference proteome</keyword>
<keyword evidence="6 10" id="KW-0269">Exonuclease</keyword>
<dbReference type="GO" id="GO:0005524">
    <property type="term" value="F:ATP binding"/>
    <property type="evidence" value="ECO:0007669"/>
    <property type="project" value="UniProtKB-UniRule"/>
</dbReference>
<dbReference type="InterPro" id="IPR006697">
    <property type="entry name" value="RecC"/>
</dbReference>
<evidence type="ECO:0000256" key="7">
    <source>
        <dbReference type="ARBA" id="ARBA00022840"/>
    </source>
</evidence>
<dbReference type="NCBIfam" id="TIGR01450">
    <property type="entry name" value="recC"/>
    <property type="match status" value="1"/>
</dbReference>
<dbReference type="Gene3D" id="1.10.10.160">
    <property type="match status" value="1"/>
</dbReference>
<keyword evidence="4 10" id="KW-0378">Hydrolase</keyword>
<dbReference type="GO" id="GO:0009338">
    <property type="term" value="C:exodeoxyribonuclease V complex"/>
    <property type="evidence" value="ECO:0007669"/>
    <property type="project" value="InterPro"/>
</dbReference>
<comment type="subunit">
    <text evidence="10">Heterotrimer of RecB, RecC and RecD. All subunits contribute to DNA-binding.</text>
</comment>
<dbReference type="Pfam" id="PF04257">
    <property type="entry name" value="Exonuc_V_gamma"/>
    <property type="match status" value="1"/>
</dbReference>
<dbReference type="HAMAP" id="MF_01486">
    <property type="entry name" value="RecC"/>
    <property type="match status" value="1"/>
</dbReference>
<dbReference type="OrthoDB" id="9762834at2"/>
<dbReference type="SUPFAM" id="SSF52980">
    <property type="entry name" value="Restriction endonuclease-like"/>
    <property type="match status" value="1"/>
</dbReference>
<gene>
    <name evidence="10" type="primary">recC</name>
    <name evidence="12" type="ORF">AAY24_05370</name>
</gene>
<keyword evidence="5 10" id="KW-0347">Helicase</keyword>
<evidence type="ECO:0000313" key="13">
    <source>
        <dbReference type="Proteomes" id="UP000034410"/>
    </source>
</evidence>